<keyword evidence="1" id="KW-1003">Cell membrane</keyword>
<dbReference type="AlphaFoldDB" id="A0A845V1N5"/>
<evidence type="ECO:0000256" key="1">
    <source>
        <dbReference type="HAMAP-Rule" id="MF_02088"/>
    </source>
</evidence>
<proteinExistence type="inferred from homology"/>
<dbReference type="PANTHER" id="PTHR34300">
    <property type="entry name" value="QUEUOSINE PRECURSOR TRANSPORTER-RELATED"/>
    <property type="match status" value="1"/>
</dbReference>
<feature type="transmembrane region" description="Helical" evidence="1">
    <location>
        <begin position="84"/>
        <end position="102"/>
    </location>
</feature>
<keyword evidence="1" id="KW-1133">Transmembrane helix</keyword>
<comment type="caution">
    <text evidence="2">The sequence shown here is derived from an EMBL/GenBank/DDBJ whole genome shotgun (WGS) entry which is preliminary data.</text>
</comment>
<comment type="function">
    <text evidence="1">Involved in the import of queuosine (Q) precursors, required for Q precursor salvage.</text>
</comment>
<dbReference type="PANTHER" id="PTHR34300:SF1">
    <property type="entry name" value="QUEUOSINE PRECURSOR TRANSPORTER"/>
    <property type="match status" value="1"/>
</dbReference>
<evidence type="ECO:0000313" key="2">
    <source>
        <dbReference type="EMBL" id="NDY96634.1"/>
    </source>
</evidence>
<sequence length="169" mass="18587">MNQQGGLTLLTAAMVAIVASANYLVQFPVNEWLTWGALTYPISYFVTDLTNRWYGSELARRVVYVGFVLAVILSVWLASPRIALASGTAFLVSQLMDVAIFNRLREHSWWRAPLISSVLGSLVDTALFFALAFYGTDLPWVTLASGDYAVKVAIAGMMLGPYRMLVARG</sequence>
<dbReference type="EMBL" id="JAAGSC010000043">
    <property type="protein sequence ID" value="NDY96634.1"/>
    <property type="molecule type" value="Genomic_DNA"/>
</dbReference>
<dbReference type="Proteomes" id="UP000484885">
    <property type="component" value="Unassembled WGS sequence"/>
</dbReference>
<reference evidence="2 3" key="1">
    <citation type="submission" date="2020-02" db="EMBL/GenBank/DDBJ databases">
        <authorList>
            <person name="Zhang X.-Y."/>
        </authorList>
    </citation>
    <scope>NUCLEOTIDE SEQUENCE [LARGE SCALE GENOMIC DNA]</scope>
    <source>
        <strain evidence="2 3">C33</strain>
    </source>
</reference>
<feature type="transmembrane region" description="Helical" evidence="1">
    <location>
        <begin position="62"/>
        <end position="78"/>
    </location>
</feature>
<feature type="transmembrane region" description="Helical" evidence="1">
    <location>
        <begin position="32"/>
        <end position="50"/>
    </location>
</feature>
<protein>
    <recommendedName>
        <fullName evidence="1">Probable queuosine precursor transporter</fullName>
        <shortName evidence="1">Q precursor transporter</shortName>
    </recommendedName>
</protein>
<name>A0A845V1N5_9GAMM</name>
<organism evidence="2 3">
    <name type="scientific">Wenzhouxiangella limi</name>
    <dbReference type="NCBI Taxonomy" id="2707351"/>
    <lineage>
        <taxon>Bacteria</taxon>
        <taxon>Pseudomonadati</taxon>
        <taxon>Pseudomonadota</taxon>
        <taxon>Gammaproteobacteria</taxon>
        <taxon>Chromatiales</taxon>
        <taxon>Wenzhouxiangellaceae</taxon>
        <taxon>Wenzhouxiangella</taxon>
    </lineage>
</organism>
<dbReference type="Pfam" id="PF02592">
    <property type="entry name" value="Vut_1"/>
    <property type="match status" value="2"/>
</dbReference>
<feature type="transmembrane region" description="Helical" evidence="1">
    <location>
        <begin position="148"/>
        <end position="166"/>
    </location>
</feature>
<feature type="transmembrane region" description="Helical" evidence="1">
    <location>
        <begin position="7"/>
        <end position="26"/>
    </location>
</feature>
<feature type="transmembrane region" description="Helical" evidence="1">
    <location>
        <begin position="114"/>
        <end position="136"/>
    </location>
</feature>
<comment type="subcellular location">
    <subcellularLocation>
        <location evidence="1">Cell inner membrane</location>
        <topology evidence="1">Multi-pass membrane protein</topology>
    </subcellularLocation>
</comment>
<dbReference type="RefSeq" id="WP_164212019.1">
    <property type="nucleotide sequence ID" value="NZ_JAAGSC010000043.1"/>
</dbReference>
<evidence type="ECO:0000313" key="3">
    <source>
        <dbReference type="Proteomes" id="UP000484885"/>
    </source>
</evidence>
<keyword evidence="1" id="KW-0812">Transmembrane</keyword>
<keyword evidence="1" id="KW-0472">Membrane</keyword>
<dbReference type="GO" id="GO:0005886">
    <property type="term" value="C:plasma membrane"/>
    <property type="evidence" value="ECO:0007669"/>
    <property type="project" value="UniProtKB-SubCell"/>
</dbReference>
<dbReference type="InterPro" id="IPR003744">
    <property type="entry name" value="YhhQ"/>
</dbReference>
<dbReference type="HAMAP" id="MF_02088">
    <property type="entry name" value="Q_prec_transport"/>
    <property type="match status" value="1"/>
</dbReference>
<dbReference type="GO" id="GO:0022857">
    <property type="term" value="F:transmembrane transporter activity"/>
    <property type="evidence" value="ECO:0007669"/>
    <property type="project" value="UniProtKB-UniRule"/>
</dbReference>
<keyword evidence="1" id="KW-0813">Transport</keyword>
<keyword evidence="3" id="KW-1185">Reference proteome</keyword>
<comment type="similarity">
    <text evidence="1">Belongs to the vitamin uptake transporter (VUT/ECF) (TC 2.A.88) family. Q precursor transporter subfamily.</text>
</comment>
<keyword evidence="1" id="KW-0997">Cell inner membrane</keyword>
<dbReference type="NCBIfam" id="TIGR00697">
    <property type="entry name" value="queuosine precursor transporter"/>
    <property type="match status" value="1"/>
</dbReference>
<gene>
    <name evidence="2" type="ORF">G3I74_12930</name>
</gene>
<accession>A0A845V1N5</accession>